<feature type="region of interest" description="Disordered" evidence="1">
    <location>
        <begin position="75"/>
        <end position="102"/>
    </location>
</feature>
<evidence type="ECO:0000256" key="1">
    <source>
        <dbReference type="SAM" id="MobiDB-lite"/>
    </source>
</evidence>
<dbReference type="InterPro" id="IPR017211">
    <property type="entry name" value="UCP037465_Znf"/>
</dbReference>
<evidence type="ECO:0000313" key="2">
    <source>
        <dbReference type="EMBL" id="MCQ8769731.1"/>
    </source>
</evidence>
<dbReference type="RefSeq" id="WP_168095424.1">
    <property type="nucleotide sequence ID" value="NZ_JAATER010000414.1"/>
</dbReference>
<organism evidence="2 3">
    <name type="scientific">Streptomyces telluris</name>
    <dbReference type="NCBI Taxonomy" id="2720021"/>
    <lineage>
        <taxon>Bacteria</taxon>
        <taxon>Bacillati</taxon>
        <taxon>Actinomycetota</taxon>
        <taxon>Actinomycetes</taxon>
        <taxon>Kitasatosporales</taxon>
        <taxon>Streptomycetaceae</taxon>
        <taxon>Streptomyces</taxon>
    </lineage>
</organism>
<name>A0A9X2LEI2_9ACTN</name>
<accession>A0A9X2LEI2</accession>
<protein>
    <submittedName>
        <fullName evidence="2">DUF2180 family protein</fullName>
    </submittedName>
</protein>
<keyword evidence="3" id="KW-1185">Reference proteome</keyword>
<dbReference type="AlphaFoldDB" id="A0A9X2LEI2"/>
<evidence type="ECO:0000313" key="3">
    <source>
        <dbReference type="Proteomes" id="UP001142374"/>
    </source>
</evidence>
<reference evidence="2" key="1">
    <citation type="submission" date="2022-06" db="EMBL/GenBank/DDBJ databases">
        <title>WGS of actinobacteria.</title>
        <authorList>
            <person name="Thawai C."/>
        </authorList>
    </citation>
    <scope>NUCLEOTIDE SEQUENCE</scope>
    <source>
        <strain evidence="2">AA8</strain>
    </source>
</reference>
<comment type="caution">
    <text evidence="2">The sequence shown here is derived from an EMBL/GenBank/DDBJ whole genome shotgun (WGS) entry which is preliminary data.</text>
</comment>
<sequence length="102" mass="10221">MNCYDCHAAEGADTPAVAVCHGCNSGLCPDHLRMTRPLLHRTNGLGVSHGSTPARQILCVTCHAARTGLPAPSAARCEPPVPAAPGPGTAGARGAAECPAEA</sequence>
<dbReference type="EMBL" id="JANIID010000005">
    <property type="protein sequence ID" value="MCQ8769731.1"/>
    <property type="molecule type" value="Genomic_DNA"/>
</dbReference>
<proteinExistence type="predicted"/>
<gene>
    <name evidence="2" type="ORF">NQU55_08035</name>
</gene>
<dbReference type="Pfam" id="PF09947">
    <property type="entry name" value="DUF2180"/>
    <property type="match status" value="1"/>
</dbReference>
<feature type="compositionally biased region" description="Low complexity" evidence="1">
    <location>
        <begin position="86"/>
        <end position="96"/>
    </location>
</feature>
<dbReference type="Proteomes" id="UP001142374">
    <property type="component" value="Unassembled WGS sequence"/>
</dbReference>